<gene>
    <name evidence="13" type="primary">Cox7c-L</name>
    <name evidence="13" type="ORF">Hamer_G002885</name>
</gene>
<evidence type="ECO:0000256" key="2">
    <source>
        <dbReference type="ARBA" id="ARBA00004673"/>
    </source>
</evidence>
<evidence type="ECO:0000256" key="8">
    <source>
        <dbReference type="ARBA" id="ARBA00022989"/>
    </source>
</evidence>
<dbReference type="Pfam" id="PF02935">
    <property type="entry name" value="COX7C"/>
    <property type="match status" value="1"/>
</dbReference>
<comment type="similarity">
    <text evidence="3">Belongs to the cytochrome c oxidase VIIc family.</text>
</comment>
<dbReference type="SUPFAM" id="SSF81427">
    <property type="entry name" value="Mitochondrial cytochrome c oxidase subunit VIIc (aka VIIIa)"/>
    <property type="match status" value="1"/>
</dbReference>
<dbReference type="Proteomes" id="UP000747542">
    <property type="component" value="Unassembled WGS sequence"/>
</dbReference>
<keyword evidence="6" id="KW-0999">Mitochondrion inner membrane</keyword>
<accession>A0A8J5JT29</accession>
<comment type="subcellular location">
    <subcellularLocation>
        <location evidence="1">Mitochondrion inner membrane</location>
        <topology evidence="1">Single-pass membrane protein</topology>
    </subcellularLocation>
</comment>
<evidence type="ECO:0000313" key="14">
    <source>
        <dbReference type="Proteomes" id="UP000747542"/>
    </source>
</evidence>
<evidence type="ECO:0000256" key="9">
    <source>
        <dbReference type="ARBA" id="ARBA00023128"/>
    </source>
</evidence>
<evidence type="ECO:0000256" key="3">
    <source>
        <dbReference type="ARBA" id="ARBA00010514"/>
    </source>
</evidence>
<keyword evidence="14" id="KW-1185">Reference proteome</keyword>
<dbReference type="PANTHER" id="PTHR13313">
    <property type="entry name" value="CYTOCHROME C OXIDASE SUBUNIT VIIC"/>
    <property type="match status" value="1"/>
</dbReference>
<feature type="transmembrane region" description="Helical" evidence="12">
    <location>
        <begin position="39"/>
        <end position="60"/>
    </location>
</feature>
<evidence type="ECO:0000256" key="5">
    <source>
        <dbReference type="ARBA" id="ARBA00022692"/>
    </source>
</evidence>
<dbReference type="FunFam" id="4.10.49.10:FF:000001">
    <property type="entry name" value="Cytochrome c oxidase subunit 7C"/>
    <property type="match status" value="1"/>
</dbReference>
<dbReference type="GO" id="GO:0005743">
    <property type="term" value="C:mitochondrial inner membrane"/>
    <property type="evidence" value="ECO:0007669"/>
    <property type="project" value="UniProtKB-SubCell"/>
</dbReference>
<evidence type="ECO:0000256" key="4">
    <source>
        <dbReference type="ARBA" id="ARBA00017004"/>
    </source>
</evidence>
<evidence type="ECO:0000256" key="7">
    <source>
        <dbReference type="ARBA" id="ARBA00022946"/>
    </source>
</evidence>
<keyword evidence="10 12" id="KW-0472">Membrane</keyword>
<keyword evidence="8 12" id="KW-1133">Transmembrane helix</keyword>
<dbReference type="InterPro" id="IPR004202">
    <property type="entry name" value="COX7C/Cox8"/>
</dbReference>
<comment type="caution">
    <text evidence="13">The sequence shown here is derived from an EMBL/GenBank/DDBJ whole genome shotgun (WGS) entry which is preliminary data.</text>
</comment>
<comment type="pathway">
    <text evidence="2">Energy metabolism; oxidative phosphorylation.</text>
</comment>
<dbReference type="UniPathway" id="UPA00705"/>
<evidence type="ECO:0000256" key="6">
    <source>
        <dbReference type="ARBA" id="ARBA00022792"/>
    </source>
</evidence>
<dbReference type="Gene3D" id="4.10.49.10">
    <property type="entry name" value="Cytochrome c oxidase subunit VIIc"/>
    <property type="match status" value="1"/>
</dbReference>
<name>A0A8J5JT29_HOMAM</name>
<dbReference type="EMBL" id="JAHLQT010026447">
    <property type="protein sequence ID" value="KAG7163662.1"/>
    <property type="molecule type" value="Genomic_DNA"/>
</dbReference>
<dbReference type="GO" id="GO:0006123">
    <property type="term" value="P:mitochondrial electron transport, cytochrome c to oxygen"/>
    <property type="evidence" value="ECO:0007669"/>
    <property type="project" value="InterPro"/>
</dbReference>
<evidence type="ECO:0000256" key="1">
    <source>
        <dbReference type="ARBA" id="ARBA00004434"/>
    </source>
</evidence>
<dbReference type="GO" id="GO:0045277">
    <property type="term" value="C:respiratory chain complex IV"/>
    <property type="evidence" value="ECO:0007669"/>
    <property type="project" value="InterPro"/>
</dbReference>
<organism evidence="13 14">
    <name type="scientific">Homarus americanus</name>
    <name type="common">American lobster</name>
    <dbReference type="NCBI Taxonomy" id="6706"/>
    <lineage>
        <taxon>Eukaryota</taxon>
        <taxon>Metazoa</taxon>
        <taxon>Ecdysozoa</taxon>
        <taxon>Arthropoda</taxon>
        <taxon>Crustacea</taxon>
        <taxon>Multicrustacea</taxon>
        <taxon>Malacostraca</taxon>
        <taxon>Eumalacostraca</taxon>
        <taxon>Eucarida</taxon>
        <taxon>Decapoda</taxon>
        <taxon>Pleocyemata</taxon>
        <taxon>Astacidea</taxon>
        <taxon>Nephropoidea</taxon>
        <taxon>Nephropidae</taxon>
        <taxon>Homarus</taxon>
    </lineage>
</organism>
<dbReference type="AlphaFoldDB" id="A0A8J5JT29"/>
<protein>
    <recommendedName>
        <fullName evidence="4">Cytochrome c oxidase subunit 7C, mitochondrial</fullName>
    </recommendedName>
    <alternativeName>
        <fullName evidence="11">Cytochrome c oxidase polypeptide VIIc</fullName>
    </alternativeName>
</protein>
<evidence type="ECO:0000256" key="12">
    <source>
        <dbReference type="SAM" id="Phobius"/>
    </source>
</evidence>
<dbReference type="InterPro" id="IPR036636">
    <property type="entry name" value="COX7C/Cox8_sf"/>
</dbReference>
<evidence type="ECO:0000256" key="10">
    <source>
        <dbReference type="ARBA" id="ARBA00023136"/>
    </source>
</evidence>
<keyword evidence="5 12" id="KW-0812">Transmembrane</keyword>
<reference evidence="13" key="1">
    <citation type="journal article" date="2021" name="Sci. Adv.">
        <title>The American lobster genome reveals insights on longevity, neural, and immune adaptations.</title>
        <authorList>
            <person name="Polinski J.M."/>
            <person name="Zimin A.V."/>
            <person name="Clark K.F."/>
            <person name="Kohn A.B."/>
            <person name="Sadowski N."/>
            <person name="Timp W."/>
            <person name="Ptitsyn A."/>
            <person name="Khanna P."/>
            <person name="Romanova D.Y."/>
            <person name="Williams P."/>
            <person name="Greenwood S.J."/>
            <person name="Moroz L.L."/>
            <person name="Walt D.R."/>
            <person name="Bodnar A.G."/>
        </authorList>
    </citation>
    <scope>NUCLEOTIDE SEQUENCE</scope>
    <source>
        <strain evidence="13">GMGI-L3</strain>
    </source>
</reference>
<keyword evidence="9" id="KW-0496">Mitochondrion</keyword>
<evidence type="ECO:0000313" key="13">
    <source>
        <dbReference type="EMBL" id="KAG7163662.1"/>
    </source>
</evidence>
<keyword evidence="7" id="KW-0809">Transit peptide</keyword>
<proteinExistence type="inferred from homology"/>
<dbReference type="PANTHER" id="PTHR13313:SF0">
    <property type="entry name" value="CYTOCHROME C OXIDASE SUBUNIT 7C, MITOCHONDRIAL"/>
    <property type="match status" value="1"/>
</dbReference>
<sequence>MFANRFASASRSLMTSAIRRGGDGGVPGGNLPFQIQNRFRLTVLFVAFFGSGLALPFVLVRHQLLKK</sequence>
<evidence type="ECO:0000256" key="11">
    <source>
        <dbReference type="ARBA" id="ARBA00031140"/>
    </source>
</evidence>